<gene>
    <name evidence="1" type="ORF">FBU59_005085</name>
</gene>
<dbReference type="Proteomes" id="UP001150603">
    <property type="component" value="Unassembled WGS sequence"/>
</dbReference>
<proteinExistence type="predicted"/>
<sequence length="94" mass="10896">MLPIPRPVVSFKIDMPPPVADTTSTEPQRKTKSKQSKPKPTQVNDDVLDDMSRFEQEFYLCPFCGYPTTDYKGQIRHIGESHPWYSLEIHANMR</sequence>
<accession>A0ACC1J3W5</accession>
<organism evidence="1 2">
    <name type="scientific">Linderina macrospora</name>
    <dbReference type="NCBI Taxonomy" id="4868"/>
    <lineage>
        <taxon>Eukaryota</taxon>
        <taxon>Fungi</taxon>
        <taxon>Fungi incertae sedis</taxon>
        <taxon>Zoopagomycota</taxon>
        <taxon>Kickxellomycotina</taxon>
        <taxon>Kickxellomycetes</taxon>
        <taxon>Kickxellales</taxon>
        <taxon>Kickxellaceae</taxon>
        <taxon>Linderina</taxon>
    </lineage>
</organism>
<protein>
    <submittedName>
        <fullName evidence="1">Uncharacterized protein</fullName>
    </submittedName>
</protein>
<comment type="caution">
    <text evidence="1">The sequence shown here is derived from an EMBL/GenBank/DDBJ whole genome shotgun (WGS) entry which is preliminary data.</text>
</comment>
<evidence type="ECO:0000313" key="2">
    <source>
        <dbReference type="Proteomes" id="UP001150603"/>
    </source>
</evidence>
<evidence type="ECO:0000313" key="1">
    <source>
        <dbReference type="EMBL" id="KAJ1936343.1"/>
    </source>
</evidence>
<keyword evidence="2" id="KW-1185">Reference proteome</keyword>
<reference evidence="1" key="1">
    <citation type="submission" date="2022-07" db="EMBL/GenBank/DDBJ databases">
        <title>Phylogenomic reconstructions and comparative analyses of Kickxellomycotina fungi.</title>
        <authorList>
            <person name="Reynolds N.K."/>
            <person name="Stajich J.E."/>
            <person name="Barry K."/>
            <person name="Grigoriev I.V."/>
            <person name="Crous P."/>
            <person name="Smith M.E."/>
        </authorList>
    </citation>
    <scope>NUCLEOTIDE SEQUENCE</scope>
    <source>
        <strain evidence="1">NRRL 5244</strain>
    </source>
</reference>
<dbReference type="EMBL" id="JANBPW010003917">
    <property type="protein sequence ID" value="KAJ1936343.1"/>
    <property type="molecule type" value="Genomic_DNA"/>
</dbReference>
<name>A0ACC1J3W5_9FUNG</name>